<comment type="caution">
    <text evidence="1">The sequence shown here is derived from an EMBL/GenBank/DDBJ whole genome shotgun (WGS) entry which is preliminary data.</text>
</comment>
<gene>
    <name evidence="1" type="ORF">DQ400_19845</name>
</gene>
<evidence type="ECO:0000313" key="2">
    <source>
        <dbReference type="Proteomes" id="UP000252204"/>
    </source>
</evidence>
<sequence>MIITPVVDDLFILAVVFETKLNLKIKTIKKTPPIGDVKSYPLPELLEHHSNTGHHSSVFRVVAT</sequence>
<organism evidence="1 2">
    <name type="scientific">Vreelandella sulfidaeris</name>
    <dbReference type="NCBI Taxonomy" id="115553"/>
    <lineage>
        <taxon>Bacteria</taxon>
        <taxon>Pseudomonadati</taxon>
        <taxon>Pseudomonadota</taxon>
        <taxon>Gammaproteobacteria</taxon>
        <taxon>Oceanospirillales</taxon>
        <taxon>Halomonadaceae</taxon>
        <taxon>Vreelandella</taxon>
    </lineage>
</organism>
<name>A0A365THR6_9GAMM</name>
<dbReference type="AlphaFoldDB" id="A0A365THR6"/>
<protein>
    <submittedName>
        <fullName evidence="1">Uncharacterized protein</fullName>
    </submittedName>
</protein>
<dbReference type="Proteomes" id="UP000252204">
    <property type="component" value="Unassembled WGS sequence"/>
</dbReference>
<proteinExistence type="predicted"/>
<accession>A0A365THR6</accession>
<evidence type="ECO:0000313" key="1">
    <source>
        <dbReference type="EMBL" id="RBI64978.1"/>
    </source>
</evidence>
<dbReference type="EMBL" id="QNTU01000034">
    <property type="protein sequence ID" value="RBI64978.1"/>
    <property type="molecule type" value="Genomic_DNA"/>
</dbReference>
<keyword evidence="2" id="KW-1185">Reference proteome</keyword>
<feature type="non-terminal residue" evidence="1">
    <location>
        <position position="64"/>
    </location>
</feature>
<reference evidence="2" key="1">
    <citation type="submission" date="2018-06" db="EMBL/GenBank/DDBJ databases">
        <title>Whole genome sequencing of four bacterial strains from South Shetland trench revealing bio-synthetic gene clusters.</title>
        <authorList>
            <person name="Abdel-Mageed W.M."/>
            <person name="Lehri B."/>
            <person name="Jarmusch S."/>
            <person name="Miranda K."/>
            <person name="Goodfellow M."/>
            <person name="Jaspars M."/>
            <person name="Karlyshev A.V."/>
        </authorList>
    </citation>
    <scope>NUCLEOTIDE SEQUENCE [LARGE SCALE GENOMIC DNA]</scope>
    <source>
        <strain evidence="2">SST4</strain>
    </source>
</reference>
<dbReference type="RefSeq" id="WP_206604604.1">
    <property type="nucleotide sequence ID" value="NZ_QNTU01000034.1"/>
</dbReference>